<protein>
    <submittedName>
        <fullName evidence="1">Uncharacterized protein</fullName>
    </submittedName>
</protein>
<dbReference type="GeneID" id="14912243"/>
<name>L8GG96_ACACF</name>
<keyword evidence="2" id="KW-1185">Reference proteome</keyword>
<dbReference type="RefSeq" id="XP_004333776.1">
    <property type="nucleotide sequence ID" value="XM_004333728.1"/>
</dbReference>
<gene>
    <name evidence="1" type="ORF">ACA1_362470</name>
</gene>
<sequence>QAAAQGLGGYLDPSCTEPLVEGVEPYDVVFCILHALTCIGDLVVDWLHNWTMNQPDHQVLLVKLNSVLFGQWVHLTISNMVPMQGWHLKGCHAAALLKAFPMICAAVGVPLEVADCESVRRLFHIMYIFDPLLPSHEEDMVWFQVNMRQVMETFTTIICSHHQPNYVHEIAEHATDLLSAGGLCPFCNDSMKTLQSMLKATFHDWSPCYGGTSTMDMLWTVWEWWFMRMQVCVLEGCASIPFLNTDLKRQLGIEALLSSPSTAGVV</sequence>
<dbReference type="Proteomes" id="UP000011083">
    <property type="component" value="Unassembled WGS sequence"/>
</dbReference>
<dbReference type="AlphaFoldDB" id="L8GG96"/>
<reference evidence="1 2" key="1">
    <citation type="journal article" date="2013" name="Genome Biol.">
        <title>Genome of Acanthamoeba castellanii highlights extensive lateral gene transfer and early evolution of tyrosine kinase signaling.</title>
        <authorList>
            <person name="Clarke M."/>
            <person name="Lohan A.J."/>
            <person name="Liu B."/>
            <person name="Lagkouvardos I."/>
            <person name="Roy S."/>
            <person name="Zafar N."/>
            <person name="Bertelli C."/>
            <person name="Schilde C."/>
            <person name="Kianianmomeni A."/>
            <person name="Burglin T.R."/>
            <person name="Frech C."/>
            <person name="Turcotte B."/>
            <person name="Kopec K.O."/>
            <person name="Synnott J.M."/>
            <person name="Choo C."/>
            <person name="Paponov I."/>
            <person name="Finkler A."/>
            <person name="Soon Heng Tan C."/>
            <person name="Hutchins A.P."/>
            <person name="Weinmeier T."/>
            <person name="Rattei T."/>
            <person name="Chu J.S."/>
            <person name="Gimenez G."/>
            <person name="Irimia M."/>
            <person name="Rigden D.J."/>
            <person name="Fitzpatrick D.A."/>
            <person name="Lorenzo-Morales J."/>
            <person name="Bateman A."/>
            <person name="Chiu C.H."/>
            <person name="Tang P."/>
            <person name="Hegemann P."/>
            <person name="Fromm H."/>
            <person name="Raoult D."/>
            <person name="Greub G."/>
            <person name="Miranda-Saavedra D."/>
            <person name="Chen N."/>
            <person name="Nash P."/>
            <person name="Ginger M.L."/>
            <person name="Horn M."/>
            <person name="Schaap P."/>
            <person name="Caler L."/>
            <person name="Loftus B."/>
        </authorList>
    </citation>
    <scope>NUCLEOTIDE SEQUENCE [LARGE SCALE GENOMIC DNA]</scope>
    <source>
        <strain evidence="1 2">Neff</strain>
    </source>
</reference>
<dbReference type="EMBL" id="KB008147">
    <property type="protein sequence ID" value="ELR11763.1"/>
    <property type="molecule type" value="Genomic_DNA"/>
</dbReference>
<accession>L8GG96</accession>
<evidence type="ECO:0000313" key="1">
    <source>
        <dbReference type="EMBL" id="ELR11763.1"/>
    </source>
</evidence>
<feature type="non-terminal residue" evidence="1">
    <location>
        <position position="1"/>
    </location>
</feature>
<proteinExistence type="predicted"/>
<organism evidence="1 2">
    <name type="scientific">Acanthamoeba castellanii (strain ATCC 30010 / Neff)</name>
    <dbReference type="NCBI Taxonomy" id="1257118"/>
    <lineage>
        <taxon>Eukaryota</taxon>
        <taxon>Amoebozoa</taxon>
        <taxon>Discosea</taxon>
        <taxon>Longamoebia</taxon>
        <taxon>Centramoebida</taxon>
        <taxon>Acanthamoebidae</taxon>
        <taxon>Acanthamoeba</taxon>
    </lineage>
</organism>
<dbReference type="VEuPathDB" id="AmoebaDB:ACA1_362470"/>
<evidence type="ECO:0000313" key="2">
    <source>
        <dbReference type="Proteomes" id="UP000011083"/>
    </source>
</evidence>
<dbReference type="KEGG" id="acan:ACA1_362470"/>